<dbReference type="GO" id="GO:0016787">
    <property type="term" value="F:hydrolase activity"/>
    <property type="evidence" value="ECO:0007669"/>
    <property type="project" value="UniProtKB-KW"/>
</dbReference>
<feature type="active site" description="Tele-AMP-histidine intermediate" evidence="1">
    <location>
        <position position="105"/>
    </location>
</feature>
<dbReference type="Pfam" id="PF01230">
    <property type="entry name" value="HIT"/>
    <property type="match status" value="1"/>
</dbReference>
<dbReference type="EC" id="3.-.-.-" evidence="5"/>
<feature type="short sequence motif" description="Histidine triad motif" evidence="2 3">
    <location>
        <begin position="103"/>
        <end position="107"/>
    </location>
</feature>
<dbReference type="InterPro" id="IPR036265">
    <property type="entry name" value="HIT-like_sf"/>
</dbReference>
<dbReference type="InterPro" id="IPR001310">
    <property type="entry name" value="Histidine_triad_HIT"/>
</dbReference>
<protein>
    <submittedName>
        <fullName evidence="5">HIT-like protein</fullName>
        <ecNumber evidence="5">3.-.-.-</ecNumber>
    </submittedName>
</protein>
<sequence length="144" mass="15278">MPTPPPDPDCIFCRIVAGDIPCHKLHKDEHTLAFLDINPTAPGHTLLIPKAHNARLDEMPGETMAKLGAVLPRLAGAVAGAVGAPGYNILQNNGAEAGQAVFHVHFHIIPRGLPGSDFRFDWPAGKLESDAAADLIARITSRLA</sequence>
<dbReference type="KEGG" id="mcad:Pan265_15150"/>
<evidence type="ECO:0000256" key="1">
    <source>
        <dbReference type="PIRSR" id="PIRSR601310-1"/>
    </source>
</evidence>
<name>A0A518BXF2_9BACT</name>
<evidence type="ECO:0000313" key="6">
    <source>
        <dbReference type="Proteomes" id="UP000320386"/>
    </source>
</evidence>
<dbReference type="InterPro" id="IPR011146">
    <property type="entry name" value="HIT-like"/>
</dbReference>
<dbReference type="GO" id="GO:0009117">
    <property type="term" value="P:nucleotide metabolic process"/>
    <property type="evidence" value="ECO:0007669"/>
    <property type="project" value="TreeGrafter"/>
</dbReference>
<dbReference type="InterPro" id="IPR019808">
    <property type="entry name" value="Histidine_triad_CS"/>
</dbReference>
<gene>
    <name evidence="5" type="ORF">Pan265_15150</name>
</gene>
<accession>A0A518BXF2</accession>
<proteinExistence type="predicted"/>
<dbReference type="AlphaFoldDB" id="A0A518BXF2"/>
<dbReference type="InterPro" id="IPR039384">
    <property type="entry name" value="HINT"/>
</dbReference>
<feature type="domain" description="HIT" evidence="4">
    <location>
        <begin position="11"/>
        <end position="120"/>
    </location>
</feature>
<dbReference type="PROSITE" id="PS00892">
    <property type="entry name" value="HIT_1"/>
    <property type="match status" value="1"/>
</dbReference>
<dbReference type="EMBL" id="CP036280">
    <property type="protein sequence ID" value="QDU71663.1"/>
    <property type="molecule type" value="Genomic_DNA"/>
</dbReference>
<evidence type="ECO:0000256" key="2">
    <source>
        <dbReference type="PIRSR" id="PIRSR601310-3"/>
    </source>
</evidence>
<evidence type="ECO:0000256" key="3">
    <source>
        <dbReference type="PROSITE-ProRule" id="PRU00464"/>
    </source>
</evidence>
<dbReference type="PRINTS" id="PR00332">
    <property type="entry name" value="HISTRIAD"/>
</dbReference>
<dbReference type="Gene3D" id="3.30.428.10">
    <property type="entry name" value="HIT-like"/>
    <property type="match status" value="1"/>
</dbReference>
<dbReference type="RefSeq" id="WP_236254260.1">
    <property type="nucleotide sequence ID" value="NZ_CP036280.1"/>
</dbReference>
<keyword evidence="6" id="KW-1185">Reference proteome</keyword>
<dbReference type="PANTHER" id="PTHR46648">
    <property type="entry name" value="HIT FAMILY PROTEIN 1"/>
    <property type="match status" value="1"/>
</dbReference>
<keyword evidence="5" id="KW-0378">Hydrolase</keyword>
<evidence type="ECO:0000313" key="5">
    <source>
        <dbReference type="EMBL" id="QDU71663.1"/>
    </source>
</evidence>
<dbReference type="SUPFAM" id="SSF54197">
    <property type="entry name" value="HIT-like"/>
    <property type="match status" value="1"/>
</dbReference>
<reference evidence="5 6" key="1">
    <citation type="submission" date="2019-02" db="EMBL/GenBank/DDBJ databases">
        <title>Deep-cultivation of Planctomycetes and their phenomic and genomic characterization uncovers novel biology.</title>
        <authorList>
            <person name="Wiegand S."/>
            <person name="Jogler M."/>
            <person name="Boedeker C."/>
            <person name="Pinto D."/>
            <person name="Vollmers J."/>
            <person name="Rivas-Marin E."/>
            <person name="Kohn T."/>
            <person name="Peeters S.H."/>
            <person name="Heuer A."/>
            <person name="Rast P."/>
            <person name="Oberbeckmann S."/>
            <person name="Bunk B."/>
            <person name="Jeske O."/>
            <person name="Meyerdierks A."/>
            <person name="Storesund J.E."/>
            <person name="Kallscheuer N."/>
            <person name="Luecker S."/>
            <person name="Lage O.M."/>
            <person name="Pohl T."/>
            <person name="Merkel B.J."/>
            <person name="Hornburger P."/>
            <person name="Mueller R.-W."/>
            <person name="Bruemmer F."/>
            <person name="Labrenz M."/>
            <person name="Spormann A.M."/>
            <person name="Op den Camp H."/>
            <person name="Overmann J."/>
            <person name="Amann R."/>
            <person name="Jetten M.S.M."/>
            <person name="Mascher T."/>
            <person name="Medema M.H."/>
            <person name="Devos D.P."/>
            <person name="Kaster A.-K."/>
            <person name="Ovreas L."/>
            <person name="Rohde M."/>
            <person name="Galperin M.Y."/>
            <person name="Jogler C."/>
        </authorList>
    </citation>
    <scope>NUCLEOTIDE SEQUENCE [LARGE SCALE GENOMIC DNA]</scope>
    <source>
        <strain evidence="5 6">Pan265</strain>
    </source>
</reference>
<dbReference type="PANTHER" id="PTHR46648:SF1">
    <property type="entry name" value="ADENOSINE 5'-MONOPHOSPHORAMIDASE HNT1"/>
    <property type="match status" value="1"/>
</dbReference>
<dbReference type="Proteomes" id="UP000320386">
    <property type="component" value="Chromosome"/>
</dbReference>
<dbReference type="CDD" id="cd01277">
    <property type="entry name" value="HINT_subgroup"/>
    <property type="match status" value="1"/>
</dbReference>
<dbReference type="PROSITE" id="PS51084">
    <property type="entry name" value="HIT_2"/>
    <property type="match status" value="1"/>
</dbReference>
<organism evidence="5 6">
    <name type="scientific">Mucisphaera calidilacus</name>
    <dbReference type="NCBI Taxonomy" id="2527982"/>
    <lineage>
        <taxon>Bacteria</taxon>
        <taxon>Pseudomonadati</taxon>
        <taxon>Planctomycetota</taxon>
        <taxon>Phycisphaerae</taxon>
        <taxon>Phycisphaerales</taxon>
        <taxon>Phycisphaeraceae</taxon>
        <taxon>Mucisphaera</taxon>
    </lineage>
</organism>
<evidence type="ECO:0000259" key="4">
    <source>
        <dbReference type="PROSITE" id="PS51084"/>
    </source>
</evidence>